<dbReference type="CDD" id="cd00102">
    <property type="entry name" value="IPT"/>
    <property type="match status" value="1"/>
</dbReference>
<dbReference type="InterPro" id="IPR014756">
    <property type="entry name" value="Ig_E-set"/>
</dbReference>
<name>A0A0G1XZS5_9BACT</name>
<proteinExistence type="predicted"/>
<dbReference type="InterPro" id="IPR013783">
    <property type="entry name" value="Ig-like_fold"/>
</dbReference>
<evidence type="ECO:0000313" key="2">
    <source>
        <dbReference type="Proteomes" id="UP000034290"/>
    </source>
</evidence>
<sequence length="1116" mass="113455">MKKLYKIAAFTLLVVAVVFFASAYLVTVRAAVSGNATNLLGGPMWVTGGSATTTAIQISLTGNAGESLAAITISVADATSTGFLTSDLAALGTSTNSGISLYSASSGFLEASTTPSWTGAGPFTTTLALKVPVALATSTPSVFLVAFKTASGLNSDTHKFMLSVATSGVTTSGVSPTINTTSTAVISIDAISPANILAGYFLLGNNQLAPMGSASIGTNGSVVKAYVVASTTLLGQATLGPSGQFAPFAINTTTYTSVDVQVNDQAGNVSNIVTIAADAAPFITSATAFTDRIILNLSENIDGMQAMNCTPNYIVNGAALTCGGMGLPFVDFSGTKITIRGLALSGTASFSIPTSTTITDLGGANNKLTAYSSSSMPVQALTLPSITSISPQSGAVSSTVTITGTNFGTLGGGTIGDANHKVFFSGGFSQQTGPLPPVEANYTGGSWSNTSIVVKVPAGAQGGPVNVLSGSVMNDMGPNTFFDIAGAYTAKVYYSSGTSTPMADGDNTNIRIVIGGMSGMTVYSVGDGFMTYNAGTDTFSITGVSSMGYTWAYDITGTHLNSAGREVNTSAAQNLFMPATSRKISGTVTLGASCAAGGQNKQVVVFAMPDSVNSGDSGFKQVEPAFFITGGDCIANYAIGVPINGTYRIEAHIPPSTSGGITVSTAFTDPDSQLATISDSALTAVKNFMFSAATHRIVGTVQKPSGQFGSEERGRLWVFAYQPNGGKGTGAQVTASSTFTLNVSKGVWKIGVGGENMPFPVEVQVDVDDTYEITDPPKGPTIIIAPPSDFIEGYVKDAAGNGLASVSLYAWLEGGPGNGNAKTDSQGYYKMYVAPGANYHIGASSQSYGFLGEQSGITVSSVTHPTVNFTVSSSNNYTVSGTVTKGGTGLQQAFVFITEGERGPMLGSGGTDSSGAYSARISGGANRWIHVGLPAKGEVYKANLGTISTSTVSNIAILSSTITVRISPASDFSQAFVGVHSSDQGGGFSDTDVAAASSSYREYQIDVQRPGSSGTTYYVDGGIPGFGPLPQTQNSIVVNSNGTFTETSGTANDGIIEYTLSGLYSVSGTVTGDGVNDAWVWVAGPNGGGGAQTANNGTYTLKLKNGTYDIGVGKPG</sequence>
<dbReference type="InterPro" id="IPR008969">
    <property type="entry name" value="CarboxyPept-like_regulatory"/>
</dbReference>
<dbReference type="Gene3D" id="2.60.40.1120">
    <property type="entry name" value="Carboxypeptidase-like, regulatory domain"/>
    <property type="match status" value="1"/>
</dbReference>
<feature type="non-terminal residue" evidence="1">
    <location>
        <position position="1116"/>
    </location>
</feature>
<dbReference type="Gene3D" id="2.60.40.10">
    <property type="entry name" value="Immunoglobulins"/>
    <property type="match status" value="1"/>
</dbReference>
<dbReference type="SUPFAM" id="SSF81296">
    <property type="entry name" value="E set domains"/>
    <property type="match status" value="1"/>
</dbReference>
<comment type="caution">
    <text evidence="1">The sequence shown here is derived from an EMBL/GenBank/DDBJ whole genome shotgun (WGS) entry which is preliminary data.</text>
</comment>
<dbReference type="AlphaFoldDB" id="A0A0G1XZS5"/>
<dbReference type="EMBL" id="LCRM01000026">
    <property type="protein sequence ID" value="KKW36481.1"/>
    <property type="molecule type" value="Genomic_DNA"/>
</dbReference>
<gene>
    <name evidence="1" type="ORF">UY81_C0026G0003</name>
</gene>
<evidence type="ECO:0000313" key="1">
    <source>
        <dbReference type="EMBL" id="KKW36481.1"/>
    </source>
</evidence>
<accession>A0A0G1XZS5</accession>
<dbReference type="Proteomes" id="UP000034290">
    <property type="component" value="Unassembled WGS sequence"/>
</dbReference>
<dbReference type="SUPFAM" id="SSF49464">
    <property type="entry name" value="Carboxypeptidase regulatory domain-like"/>
    <property type="match status" value="2"/>
</dbReference>
<organism evidence="1 2">
    <name type="scientific">Candidatus Giovannonibacteria bacterium GW2011_GWA2_53_7</name>
    <dbReference type="NCBI Taxonomy" id="1618650"/>
    <lineage>
        <taxon>Bacteria</taxon>
        <taxon>Candidatus Giovannoniibacteriota</taxon>
    </lineage>
</organism>
<protein>
    <submittedName>
        <fullName evidence="1">Hemagglutinin</fullName>
    </submittedName>
</protein>
<reference evidence="1 2" key="1">
    <citation type="journal article" date="2015" name="Nature">
        <title>rRNA introns, odd ribosomes, and small enigmatic genomes across a large radiation of phyla.</title>
        <authorList>
            <person name="Brown C.T."/>
            <person name="Hug L.A."/>
            <person name="Thomas B.C."/>
            <person name="Sharon I."/>
            <person name="Castelle C.J."/>
            <person name="Singh A."/>
            <person name="Wilkins M.J."/>
            <person name="Williams K.H."/>
            <person name="Banfield J.F."/>
        </authorList>
    </citation>
    <scope>NUCLEOTIDE SEQUENCE [LARGE SCALE GENOMIC DNA]</scope>
</reference>